<name>A0ABX3XA39_9BRAD</name>
<feature type="compositionally biased region" description="Polar residues" evidence="1">
    <location>
        <begin position="10"/>
        <end position="21"/>
    </location>
</feature>
<keyword evidence="3" id="KW-1185">Reference proteome</keyword>
<feature type="region of interest" description="Disordered" evidence="1">
    <location>
        <begin position="1"/>
        <end position="29"/>
    </location>
</feature>
<reference evidence="2 3" key="1">
    <citation type="submission" date="2017-03" db="EMBL/GenBank/DDBJ databases">
        <title>Whole genome sequences of fourteen strains of Bradyrhizobium canariense and one strain of Bradyrhizobium japonicum isolated from Lupinus (Papilionoideae: Genisteae) species in Algeria.</title>
        <authorList>
            <person name="Crovadore J."/>
            <person name="Chekireb D."/>
            <person name="Brachmann A."/>
            <person name="Chablais R."/>
            <person name="Cochard B."/>
            <person name="Lefort F."/>
        </authorList>
    </citation>
    <scope>NUCLEOTIDE SEQUENCE [LARGE SCALE GENOMIC DNA]</scope>
    <source>
        <strain evidence="2 3">UBMAN05</strain>
    </source>
</reference>
<dbReference type="EMBL" id="NAFK01000124">
    <property type="protein sequence ID" value="OSJ34376.1"/>
    <property type="molecule type" value="Genomic_DNA"/>
</dbReference>
<evidence type="ECO:0000256" key="1">
    <source>
        <dbReference type="SAM" id="MobiDB-lite"/>
    </source>
</evidence>
<comment type="caution">
    <text evidence="2">The sequence shown here is derived from an EMBL/GenBank/DDBJ whole genome shotgun (WGS) entry which is preliminary data.</text>
</comment>
<accession>A0ABX3XA39</accession>
<organism evidence="2 3">
    <name type="scientific">Bradyrhizobium canariense</name>
    <dbReference type="NCBI Taxonomy" id="255045"/>
    <lineage>
        <taxon>Bacteria</taxon>
        <taxon>Pseudomonadati</taxon>
        <taxon>Pseudomonadota</taxon>
        <taxon>Alphaproteobacteria</taxon>
        <taxon>Hyphomicrobiales</taxon>
        <taxon>Nitrobacteraceae</taxon>
        <taxon>Bradyrhizobium</taxon>
    </lineage>
</organism>
<evidence type="ECO:0000313" key="3">
    <source>
        <dbReference type="Proteomes" id="UP000193884"/>
    </source>
</evidence>
<sequence>MMLGQLDTARPTQESVRTPSFLSDGGLKNDLSMNVADSRMAAGDWIDVAEDASSEFDPRRSGERASGGQKSFDAVPPMPASPEYGLVAGE</sequence>
<feature type="region of interest" description="Disordered" evidence="1">
    <location>
        <begin position="52"/>
        <end position="90"/>
    </location>
</feature>
<proteinExistence type="predicted"/>
<gene>
    <name evidence="2" type="ORF">BST63_03710</name>
</gene>
<dbReference type="Proteomes" id="UP000193884">
    <property type="component" value="Unassembled WGS sequence"/>
</dbReference>
<protein>
    <submittedName>
        <fullName evidence="2">Uncharacterized protein</fullName>
    </submittedName>
</protein>
<evidence type="ECO:0000313" key="2">
    <source>
        <dbReference type="EMBL" id="OSJ34376.1"/>
    </source>
</evidence>